<evidence type="ECO:0000313" key="3">
    <source>
        <dbReference type="Proteomes" id="UP001232063"/>
    </source>
</evidence>
<dbReference type="InterPro" id="IPR011047">
    <property type="entry name" value="Quinoprotein_ADH-like_sf"/>
</dbReference>
<dbReference type="AlphaFoldDB" id="A0AAE3QZX4"/>
<keyword evidence="3" id="KW-1185">Reference proteome</keyword>
<dbReference type="Gene3D" id="2.130.10.10">
    <property type="entry name" value="YVTN repeat-like/Quinoprotein amine dehydrogenase"/>
    <property type="match status" value="1"/>
</dbReference>
<evidence type="ECO:0000259" key="1">
    <source>
        <dbReference type="Pfam" id="PF13360"/>
    </source>
</evidence>
<dbReference type="InterPro" id="IPR002372">
    <property type="entry name" value="PQQ_rpt_dom"/>
</dbReference>
<dbReference type="Pfam" id="PF13360">
    <property type="entry name" value="PQQ_2"/>
    <property type="match status" value="1"/>
</dbReference>
<proteinExistence type="predicted"/>
<dbReference type="Proteomes" id="UP001232063">
    <property type="component" value="Unassembled WGS sequence"/>
</dbReference>
<name>A0AAE3QZX4_9BACT</name>
<dbReference type="EMBL" id="JASJOU010000003">
    <property type="protein sequence ID" value="MDJ1501206.1"/>
    <property type="molecule type" value="Genomic_DNA"/>
</dbReference>
<comment type="caution">
    <text evidence="2">The sequence shown here is derived from an EMBL/GenBank/DDBJ whole genome shotgun (WGS) entry which is preliminary data.</text>
</comment>
<gene>
    <name evidence="2" type="ORF">QNI22_11130</name>
</gene>
<organism evidence="2 3">
    <name type="scientific">Xanthocytophaga agilis</name>
    <dbReference type="NCBI Taxonomy" id="3048010"/>
    <lineage>
        <taxon>Bacteria</taxon>
        <taxon>Pseudomonadati</taxon>
        <taxon>Bacteroidota</taxon>
        <taxon>Cytophagia</taxon>
        <taxon>Cytophagales</taxon>
        <taxon>Rhodocytophagaceae</taxon>
        <taxon>Xanthocytophaga</taxon>
    </lineage>
</organism>
<dbReference type="InterPro" id="IPR015943">
    <property type="entry name" value="WD40/YVTN_repeat-like_dom_sf"/>
</dbReference>
<dbReference type="RefSeq" id="WP_314510699.1">
    <property type="nucleotide sequence ID" value="NZ_JASJOU010000003.1"/>
</dbReference>
<feature type="domain" description="Pyrrolo-quinoline quinone repeat" evidence="1">
    <location>
        <begin position="133"/>
        <end position="315"/>
    </location>
</feature>
<evidence type="ECO:0000313" key="2">
    <source>
        <dbReference type="EMBL" id="MDJ1501206.1"/>
    </source>
</evidence>
<protein>
    <submittedName>
        <fullName evidence="2">PQQ-binding-like beta-propeller repeat protein</fullName>
    </submittedName>
</protein>
<reference evidence="2" key="1">
    <citation type="submission" date="2023-05" db="EMBL/GenBank/DDBJ databases">
        <authorList>
            <person name="Zhang X."/>
        </authorList>
    </citation>
    <scope>NUCLEOTIDE SEQUENCE</scope>
    <source>
        <strain evidence="2">BD1B2-1</strain>
    </source>
</reference>
<sequence length="356" mass="41872">MKEVIQVYTDVKGYSVKGGNLLLYFSNRHLYWNNTLITDDLPGSDYELYTDVLFYVKKGGSTYVYDLRDGSQRFINKRYLWRSYVDGIGLFLDNEEYVTIRVTDGQEISRTVFPKGVERMCFSDYIFQTTFKNEKKEILQCFDRTTGEYQWEYDARKEGAYQDFSRRDSIHSGEIHRILGRYEDIVVVAVTGEHLMAFDVRTGNKRWQIDSVTGAIPLYLQNNPRLPSASEFKLDPITGVLTSFYQGIYIEIDARTGTAIKVLNDYTHLTDTRMELVHSNWYKEGPYIYYFTDGFRKRLPQLIAYDTDQAKVVWTHIFEGKSQIESYDRYALTKMIYDRGLFYVWDINHVLTVLKN</sequence>
<dbReference type="SUPFAM" id="SSF50998">
    <property type="entry name" value="Quinoprotein alcohol dehydrogenase-like"/>
    <property type="match status" value="1"/>
</dbReference>
<accession>A0AAE3QZX4</accession>